<dbReference type="InterPro" id="IPR042103">
    <property type="entry name" value="SerRS_1_N_sf"/>
</dbReference>
<name>A0A1F5NR20_9BACT</name>
<comment type="catalytic activity">
    <reaction evidence="13">
        <text>tRNA(Ser) + L-serine + ATP = L-seryl-tRNA(Ser) + AMP + diphosphate + H(+)</text>
        <dbReference type="Rhea" id="RHEA:12292"/>
        <dbReference type="Rhea" id="RHEA-COMP:9669"/>
        <dbReference type="Rhea" id="RHEA-COMP:9703"/>
        <dbReference type="ChEBI" id="CHEBI:15378"/>
        <dbReference type="ChEBI" id="CHEBI:30616"/>
        <dbReference type="ChEBI" id="CHEBI:33019"/>
        <dbReference type="ChEBI" id="CHEBI:33384"/>
        <dbReference type="ChEBI" id="CHEBI:78442"/>
        <dbReference type="ChEBI" id="CHEBI:78533"/>
        <dbReference type="ChEBI" id="CHEBI:456215"/>
        <dbReference type="EC" id="6.1.1.11"/>
    </reaction>
</comment>
<comment type="caution">
    <text evidence="19">The sequence shown here is derived from an EMBL/GenBank/DDBJ whole genome shotgun (WGS) entry which is preliminary data.</text>
</comment>
<evidence type="ECO:0000256" key="6">
    <source>
        <dbReference type="ARBA" id="ARBA00022598"/>
    </source>
</evidence>
<dbReference type="InterPro" id="IPR010978">
    <property type="entry name" value="tRNA-bd_arm"/>
</dbReference>
<dbReference type="Pfam" id="PF02403">
    <property type="entry name" value="Seryl_tRNA_N"/>
    <property type="match status" value="1"/>
</dbReference>
<keyword evidence="10" id="KW-0030">Aminoacyl-tRNA synthetase</keyword>
<dbReference type="InterPro" id="IPR033729">
    <property type="entry name" value="SerRS_core"/>
</dbReference>
<comment type="catalytic activity">
    <reaction evidence="12">
        <text>tRNA(Sec) + L-serine + ATP = L-seryl-tRNA(Sec) + AMP + diphosphate + H(+)</text>
        <dbReference type="Rhea" id="RHEA:42580"/>
        <dbReference type="Rhea" id="RHEA-COMP:9742"/>
        <dbReference type="Rhea" id="RHEA-COMP:10128"/>
        <dbReference type="ChEBI" id="CHEBI:15378"/>
        <dbReference type="ChEBI" id="CHEBI:30616"/>
        <dbReference type="ChEBI" id="CHEBI:33019"/>
        <dbReference type="ChEBI" id="CHEBI:33384"/>
        <dbReference type="ChEBI" id="CHEBI:78442"/>
        <dbReference type="ChEBI" id="CHEBI:78533"/>
        <dbReference type="ChEBI" id="CHEBI:456215"/>
        <dbReference type="EC" id="6.1.1.11"/>
    </reaction>
</comment>
<dbReference type="AlphaFoldDB" id="A0A1F5NR20"/>
<keyword evidence="17" id="KW-0175">Coiled coil</keyword>
<comment type="subcellular location">
    <subcellularLocation>
        <location evidence="1">Cytoplasm</location>
    </subcellularLocation>
</comment>
<dbReference type="InterPro" id="IPR002314">
    <property type="entry name" value="aa-tRNA-synt_IIb"/>
</dbReference>
<dbReference type="InterPro" id="IPR002317">
    <property type="entry name" value="Ser-tRNA-ligase_type_1"/>
</dbReference>
<keyword evidence="6 19" id="KW-0436">Ligase</keyword>
<accession>A0A1F5NR20</accession>
<evidence type="ECO:0000256" key="10">
    <source>
        <dbReference type="ARBA" id="ARBA00023146"/>
    </source>
</evidence>
<feature type="binding site" evidence="15">
    <location>
        <position position="271"/>
    </location>
    <ligand>
        <name>L-serine</name>
        <dbReference type="ChEBI" id="CHEBI:33384"/>
    </ligand>
</feature>
<dbReference type="Proteomes" id="UP000177912">
    <property type="component" value="Unassembled WGS sequence"/>
</dbReference>
<feature type="site" description="Important for serine binding" evidence="15">
    <location>
        <position position="395"/>
    </location>
</feature>
<feature type="binding site" evidence="15">
    <location>
        <position position="393"/>
    </location>
    <ligand>
        <name>L-serine</name>
        <dbReference type="ChEBI" id="CHEBI:33384"/>
    </ligand>
</feature>
<evidence type="ECO:0000256" key="3">
    <source>
        <dbReference type="ARBA" id="ARBA00010728"/>
    </source>
</evidence>
<comment type="pathway">
    <text evidence="2">Aminoacyl-tRNA biosynthesis; selenocysteinyl-tRNA(Sec) biosynthesis; L-seryl-tRNA(Sec) from L-serine and tRNA(Sec): step 1/1.</text>
</comment>
<evidence type="ECO:0000256" key="11">
    <source>
        <dbReference type="ARBA" id="ARBA00039158"/>
    </source>
</evidence>
<gene>
    <name evidence="19" type="ORF">A2826_00935</name>
</gene>
<feature type="binding site" evidence="15">
    <location>
        <position position="294"/>
    </location>
    <ligand>
        <name>L-serine</name>
        <dbReference type="ChEBI" id="CHEBI:33384"/>
    </ligand>
</feature>
<organism evidence="19 20">
    <name type="scientific">Candidatus Doudnabacteria bacterium RIFCSPHIGHO2_01_FULL_43_23</name>
    <dbReference type="NCBI Taxonomy" id="1817822"/>
    <lineage>
        <taxon>Bacteria</taxon>
        <taxon>Candidatus Doudnaibacteriota</taxon>
    </lineage>
</organism>
<evidence type="ECO:0000256" key="15">
    <source>
        <dbReference type="PIRSR" id="PIRSR001529-1"/>
    </source>
</evidence>
<keyword evidence="8 16" id="KW-0067">ATP-binding</keyword>
<dbReference type="PIRSF" id="PIRSF001529">
    <property type="entry name" value="Ser-tRNA-synth_IIa"/>
    <property type="match status" value="1"/>
</dbReference>
<evidence type="ECO:0000256" key="4">
    <source>
        <dbReference type="ARBA" id="ARBA00012840"/>
    </source>
</evidence>
<dbReference type="SUPFAM" id="SSF46589">
    <property type="entry name" value="tRNA-binding arm"/>
    <property type="match status" value="1"/>
</dbReference>
<evidence type="ECO:0000256" key="2">
    <source>
        <dbReference type="ARBA" id="ARBA00005045"/>
    </source>
</evidence>
<dbReference type="Pfam" id="PF00587">
    <property type="entry name" value="tRNA-synt_2b"/>
    <property type="match status" value="1"/>
</dbReference>
<dbReference type="GO" id="GO:0004828">
    <property type="term" value="F:serine-tRNA ligase activity"/>
    <property type="evidence" value="ECO:0007669"/>
    <property type="project" value="UniProtKB-UniRule"/>
</dbReference>
<evidence type="ECO:0000256" key="12">
    <source>
        <dbReference type="ARBA" id="ARBA00047929"/>
    </source>
</evidence>
<feature type="binding site" evidence="16">
    <location>
        <begin position="271"/>
        <end position="273"/>
    </location>
    <ligand>
        <name>ATP</name>
        <dbReference type="ChEBI" id="CHEBI:30616"/>
    </ligand>
</feature>
<dbReference type="STRING" id="1817822.A2826_00935"/>
<evidence type="ECO:0000256" key="1">
    <source>
        <dbReference type="ARBA" id="ARBA00004496"/>
    </source>
</evidence>
<dbReference type="PRINTS" id="PR00981">
    <property type="entry name" value="TRNASYNTHSER"/>
</dbReference>
<sequence>MLDIKFIRENDSIVKKAVRDKGMDLDIDKLLALEEKKRALQTEIQEYNQLKNQTSKEIPKLGADEKKQKIQEMKEVDKKSDKAREQLKELVTEYNRLMFLVPNIPSSQTPVGVDESANQEIAKWGDLPKFDFAPKSHIELGEDLRILDLKSGVKASGFRGYYLMREGALMHMAVLQYALEKLLKAGFTPIIPPTLLREYVLFGSGHFPFGREEVYQIGNPHTLSETGEDISKEKLYLSGTSEPALLAYHADEVLDEKDLPVKLCAISPCYRSEVGSYGKDTKGIYRIHEFMKVEQVVLCKNDIEESMKWLKDLEMISREILEDLELPYRVIINSTGDHGAGKYEMHDIETWMPSRNGYGETHSDSSLTDWQARRLNIRYRDKQGELHYVHTLNNTAIASPRILIALWENYQQKDGSIKIPKVLQKFVGKKVISNNK</sequence>
<feature type="coiled-coil region" evidence="17">
    <location>
        <begin position="30"/>
        <end position="93"/>
    </location>
</feature>
<reference evidence="19 20" key="1">
    <citation type="journal article" date="2016" name="Nat. Commun.">
        <title>Thousands of microbial genomes shed light on interconnected biogeochemical processes in an aquifer system.</title>
        <authorList>
            <person name="Anantharaman K."/>
            <person name="Brown C.T."/>
            <person name="Hug L.A."/>
            <person name="Sharon I."/>
            <person name="Castelle C.J."/>
            <person name="Probst A.J."/>
            <person name="Thomas B.C."/>
            <person name="Singh A."/>
            <person name="Wilkins M.J."/>
            <person name="Karaoz U."/>
            <person name="Brodie E.L."/>
            <person name="Williams K.H."/>
            <person name="Hubbard S.S."/>
            <person name="Banfield J.F."/>
        </authorList>
    </citation>
    <scope>NUCLEOTIDE SEQUENCE [LARGE SCALE GENOMIC DNA]</scope>
</reference>
<evidence type="ECO:0000313" key="19">
    <source>
        <dbReference type="EMBL" id="OGE80033.1"/>
    </source>
</evidence>
<dbReference type="PANTHER" id="PTHR43697:SF1">
    <property type="entry name" value="SERINE--TRNA LIGASE"/>
    <property type="match status" value="1"/>
</dbReference>
<dbReference type="PANTHER" id="PTHR43697">
    <property type="entry name" value="SERYL-TRNA SYNTHETASE"/>
    <property type="match status" value="1"/>
</dbReference>
<evidence type="ECO:0000256" key="17">
    <source>
        <dbReference type="SAM" id="Coils"/>
    </source>
</evidence>
<evidence type="ECO:0000256" key="7">
    <source>
        <dbReference type="ARBA" id="ARBA00022741"/>
    </source>
</evidence>
<comment type="similarity">
    <text evidence="3">Belongs to the class-II aminoacyl-tRNA synthetase family. Type-1 seryl-tRNA synthetase subfamily.</text>
</comment>
<evidence type="ECO:0000256" key="9">
    <source>
        <dbReference type="ARBA" id="ARBA00022917"/>
    </source>
</evidence>
<dbReference type="Gene3D" id="1.10.287.40">
    <property type="entry name" value="Serine-tRNA synthetase, tRNA binding domain"/>
    <property type="match status" value="1"/>
</dbReference>
<keyword evidence="5" id="KW-0963">Cytoplasm</keyword>
<dbReference type="InterPro" id="IPR006195">
    <property type="entry name" value="aa-tRNA-synth_II"/>
</dbReference>
<dbReference type="GO" id="GO:0005524">
    <property type="term" value="F:ATP binding"/>
    <property type="evidence" value="ECO:0007669"/>
    <property type="project" value="UniProtKB-KW"/>
</dbReference>
<evidence type="ECO:0000313" key="20">
    <source>
        <dbReference type="Proteomes" id="UP000177912"/>
    </source>
</evidence>
<evidence type="ECO:0000256" key="14">
    <source>
        <dbReference type="NCBIfam" id="TIGR00414"/>
    </source>
</evidence>
<dbReference type="Gene3D" id="3.30.930.10">
    <property type="entry name" value="Bira Bifunctional Protein, Domain 2"/>
    <property type="match status" value="1"/>
</dbReference>
<feature type="binding site" evidence="15">
    <location>
        <position position="240"/>
    </location>
    <ligand>
        <name>L-serine</name>
        <dbReference type="ChEBI" id="CHEBI:33384"/>
    </ligand>
</feature>
<dbReference type="SUPFAM" id="SSF55681">
    <property type="entry name" value="Class II aaRS and biotin synthetases"/>
    <property type="match status" value="1"/>
</dbReference>
<dbReference type="InterPro" id="IPR045864">
    <property type="entry name" value="aa-tRNA-synth_II/BPL/LPL"/>
</dbReference>
<keyword evidence="9" id="KW-0648">Protein biosynthesis</keyword>
<feature type="binding site" evidence="16">
    <location>
        <begin position="360"/>
        <end position="363"/>
    </location>
    <ligand>
        <name>ATP</name>
        <dbReference type="ChEBI" id="CHEBI:30616"/>
    </ligand>
</feature>
<keyword evidence="7" id="KW-0547">Nucleotide-binding</keyword>
<evidence type="ECO:0000256" key="5">
    <source>
        <dbReference type="ARBA" id="ARBA00022490"/>
    </source>
</evidence>
<dbReference type="EMBL" id="MFEI01000042">
    <property type="protein sequence ID" value="OGE80033.1"/>
    <property type="molecule type" value="Genomic_DNA"/>
</dbReference>
<dbReference type="InterPro" id="IPR015866">
    <property type="entry name" value="Ser-tRNA-synth_1_N"/>
</dbReference>
<evidence type="ECO:0000256" key="13">
    <source>
        <dbReference type="ARBA" id="ARBA00048823"/>
    </source>
</evidence>
<dbReference type="GO" id="GO:0006434">
    <property type="term" value="P:seryl-tRNA aminoacylation"/>
    <property type="evidence" value="ECO:0007669"/>
    <property type="project" value="UniProtKB-UniRule"/>
</dbReference>
<dbReference type="CDD" id="cd00770">
    <property type="entry name" value="SerRS_core"/>
    <property type="match status" value="1"/>
</dbReference>
<dbReference type="GO" id="GO:0005737">
    <property type="term" value="C:cytoplasm"/>
    <property type="evidence" value="ECO:0007669"/>
    <property type="project" value="UniProtKB-SubCell"/>
</dbReference>
<feature type="domain" description="Aminoacyl-transfer RNA synthetases class-II family profile" evidence="18">
    <location>
        <begin position="174"/>
        <end position="420"/>
    </location>
</feature>
<evidence type="ECO:0000256" key="8">
    <source>
        <dbReference type="ARBA" id="ARBA00022840"/>
    </source>
</evidence>
<protein>
    <recommendedName>
        <fullName evidence="11 14">Serine--tRNA ligase</fullName>
        <ecNumber evidence="4 14">6.1.1.11</ecNumber>
    </recommendedName>
</protein>
<proteinExistence type="inferred from homology"/>
<dbReference type="EC" id="6.1.1.11" evidence="4 14"/>
<dbReference type="PROSITE" id="PS50862">
    <property type="entry name" value="AA_TRNA_LIGASE_II"/>
    <property type="match status" value="1"/>
</dbReference>
<dbReference type="NCBIfam" id="TIGR00414">
    <property type="entry name" value="serS"/>
    <property type="match status" value="1"/>
</dbReference>
<evidence type="ECO:0000259" key="18">
    <source>
        <dbReference type="PROSITE" id="PS50862"/>
    </source>
</evidence>
<evidence type="ECO:0000256" key="16">
    <source>
        <dbReference type="PIRSR" id="PIRSR001529-2"/>
    </source>
</evidence>